<dbReference type="Gene3D" id="1.25.10.10">
    <property type="entry name" value="Leucine-rich Repeat Variant"/>
    <property type="match status" value="4"/>
</dbReference>
<dbReference type="Pfam" id="PF23731">
    <property type="entry name" value="ARM_ECM29_C"/>
    <property type="match status" value="1"/>
</dbReference>
<dbReference type="Pfam" id="PF23702">
    <property type="entry name" value="ARM_ECM29"/>
    <property type="match status" value="1"/>
</dbReference>
<dbReference type="GO" id="GO:0043248">
    <property type="term" value="P:proteasome assembly"/>
    <property type="evidence" value="ECO:0007669"/>
    <property type="project" value="InterPro"/>
</dbReference>
<evidence type="ECO:0000259" key="5">
    <source>
        <dbReference type="Pfam" id="PF13001"/>
    </source>
</evidence>
<accession>A0A6S7J2R8</accession>
<dbReference type="InterPro" id="IPR055443">
    <property type="entry name" value="HEAT_ECM29"/>
</dbReference>
<dbReference type="InterPro" id="IPR055444">
    <property type="entry name" value="ARM_ECM29"/>
</dbReference>
<reference evidence="9" key="1">
    <citation type="submission" date="2020-04" db="EMBL/GenBank/DDBJ databases">
        <authorList>
            <person name="Alioto T."/>
            <person name="Alioto T."/>
            <person name="Gomez Garrido J."/>
        </authorList>
    </citation>
    <scope>NUCLEOTIDE SEQUENCE</scope>
    <source>
        <strain evidence="9">A484AB</strain>
    </source>
</reference>
<dbReference type="PANTHER" id="PTHR23346:SF19">
    <property type="entry name" value="PROTEASOME ADAPTER AND SCAFFOLD PROTEIN ECM29"/>
    <property type="match status" value="1"/>
</dbReference>
<comment type="caution">
    <text evidence="9">The sequence shown here is derived from an EMBL/GenBank/DDBJ whole genome shotgun (WGS) entry which is preliminary data.</text>
</comment>
<evidence type="ECO:0000256" key="4">
    <source>
        <dbReference type="ARBA" id="ARBA00022942"/>
    </source>
</evidence>
<dbReference type="Pfam" id="PF24492">
    <property type="entry name" value="HEAT_ECM29"/>
    <property type="match status" value="1"/>
</dbReference>
<evidence type="ECO:0000256" key="2">
    <source>
        <dbReference type="ARBA" id="ARBA00022490"/>
    </source>
</evidence>
<dbReference type="GO" id="GO:0005737">
    <property type="term" value="C:cytoplasm"/>
    <property type="evidence" value="ECO:0007669"/>
    <property type="project" value="UniProtKB-SubCell"/>
</dbReference>
<comment type="subcellular location">
    <subcellularLocation>
        <location evidence="1">Cytoplasm</location>
    </subcellularLocation>
</comment>
<feature type="domain" description="Proteasome component Ecm29 N-terminal" evidence="5">
    <location>
        <begin position="11"/>
        <end position="499"/>
    </location>
</feature>
<keyword evidence="4 9" id="KW-0647">Proteasome</keyword>
<dbReference type="SUPFAM" id="SSF48371">
    <property type="entry name" value="ARM repeat"/>
    <property type="match status" value="4"/>
</dbReference>
<evidence type="ECO:0000259" key="6">
    <source>
        <dbReference type="Pfam" id="PF23271"/>
    </source>
</evidence>
<evidence type="ECO:0000313" key="9">
    <source>
        <dbReference type="EMBL" id="CAB4024111.1"/>
    </source>
</evidence>
<keyword evidence="3" id="KW-0677">Repeat</keyword>
<feature type="domain" description="ECM29 ARM-like repeats" evidence="7">
    <location>
        <begin position="600"/>
        <end position="789"/>
    </location>
</feature>
<dbReference type="Proteomes" id="UP001152795">
    <property type="component" value="Unassembled WGS sequence"/>
</dbReference>
<keyword evidence="10" id="KW-1185">Reference proteome</keyword>
<proteinExistence type="predicted"/>
<dbReference type="PANTHER" id="PTHR23346">
    <property type="entry name" value="TRANSLATIONAL ACTIVATOR GCN1-RELATED"/>
    <property type="match status" value="1"/>
</dbReference>
<dbReference type="GO" id="GO:0005634">
    <property type="term" value="C:nucleus"/>
    <property type="evidence" value="ECO:0007669"/>
    <property type="project" value="TreeGrafter"/>
</dbReference>
<keyword evidence="2" id="KW-0963">Cytoplasm</keyword>
<evidence type="ECO:0000259" key="8">
    <source>
        <dbReference type="Pfam" id="PF24492"/>
    </source>
</evidence>
<feature type="domain" description="Stalled ribosome sensor GCN1-like HEAT repeats region" evidence="6">
    <location>
        <begin position="1085"/>
        <end position="1211"/>
    </location>
</feature>
<dbReference type="GO" id="GO:0000502">
    <property type="term" value="C:proteasome complex"/>
    <property type="evidence" value="ECO:0007669"/>
    <property type="project" value="UniProtKB-KW"/>
</dbReference>
<dbReference type="OrthoDB" id="16066at2759"/>
<evidence type="ECO:0000259" key="7">
    <source>
        <dbReference type="Pfam" id="PF23702"/>
    </source>
</evidence>
<dbReference type="InterPro" id="IPR057546">
    <property type="entry name" value="HEAT_GCN1"/>
</dbReference>
<evidence type="ECO:0000313" key="10">
    <source>
        <dbReference type="Proteomes" id="UP001152795"/>
    </source>
</evidence>
<dbReference type="GO" id="GO:0060090">
    <property type="term" value="F:molecular adaptor activity"/>
    <property type="evidence" value="ECO:0007669"/>
    <property type="project" value="InterPro"/>
</dbReference>
<dbReference type="Pfam" id="PF23271">
    <property type="entry name" value="HEAT_GCN1"/>
    <property type="match status" value="1"/>
</dbReference>
<sequence>MDEKVGENELLERVFMRLGSASTDEQLEEFTKKFLTPVLLKLASPSEDVRKKVLELLAQINRLLKNRECVQLPVDGLFLQYQDPQCTEFVRNFTILYLKMGFTRFNPAKQVEHLPQLFSSMAGRPQPQQMCLLQLAIPVFTLFSKDDTSAMKGLHTVISKDKTILDLFLGFILDVLILPYGAVTNNKSDPQKSVVPPGLSCAALQQVLSSGITVDNLEGIKLGILKFLSADLFDTTTVQVHLVVATSDSHHTITDYAGHQLKRITEASDWEHVNVMSKLMAIFLGSINLPGKPATPPDECRTAASMPLQLKIFPFLLKSRKSTNIFPACLQIVFQVDRDEGRNQAKRKLKKFRIQFIHHLCEFSSDKVISIISPILLSTLLEIIADDNKSDLERITFLAIGKIAKRSPTLFHKDTTVIQSLFQAIHGKDPDTGLDILQALSMIANACKAATSPTLAMIEALVLHNVSQENPQCRLAALQITNILFPTNHVKSRYACLLASADMRNDIKEEANRGLLVCQHEETDSNDSPNFPDFCEMVNFIHQTLHDGNGYKQSYVTVAGTLLFPPAILINMLQYLHRCLSSSSGVTQEDADNDQSLIPISKYVQKILNDQRTVVYQYLSFIQEALKPAGSYELHSVALVNLLEMLASATNRLAPELNQDGLSWIRSFIWSSHNVIRNTSAQIFAILICQSGKDMVLQELTSLLTTVNDPSEAVQNGTIICIGHLIGQYLSQQNVDTSQQMEVEDLDDSETFEPKIEKAISETFLAIIRFLASQSSLLVHTACDAIGEVCKQSSMPLPDGVVSPNDGNNDEKALPADKILSKADIIQQLAYIMNNSKEQKLCEKAALVLGMTCVGEQQFPHIKEAIAILFDASKKRDIDFQFTVGEALSCAGAGKLSTASRSKWVVGDSLVNEIPETKEMMRWMLEKIVREYITSDVAHVRKAACIWLLVLLKHSSKHSAVQEMMAEIQQAFSAMLSESDEIVQEVSSKGLSLIYEFGSEEFRKDIVASLVDTMLSGKKKVQNVTGDTKLFDKAMPLGDAGQLSTYKELCSLANDMNQPELVYRFLHLANHNALWNSKKGAAFGFASIASQARKELEPHLKTLVPKLYRYQFDPNSKVREAMLSIWHAIVKDQHKVVDQYSQEILSELLANLHNTVWRVRQSCCVAVGNFLNGRSLDSILEYLPQLWTMCLRDMDDIKESVRKAAEVACKTLQSVSIRGCDANQGKVGQEAVRVLLPVLLEQGLASRVDDIRKLVLHTIVKISKNAGSLLKPHVPILVVTLLESLSGLEPQQLNYLSFQLQKDPNMQEKLEDARISFSKSSPMMETVSLCVQHVDKTVLEELVPRLAELLRSGLGLGTKAGCAGFVVSLVQQCGQDLQPYAGKLLSALLSGLTDRSKAVCKRYAEAIGSLVRVAKDSSVSKLFAKMKSWYFEKENESLQIACGLVCKEIARSSPDVMAHHATSILPVAFVAMHRKDKQTGIKSPWTDIWSENTPVSTRGIQLYLEEIVSISSMLLSGQSWERKVEAADSIQTVVTTLHKGLPKKHLDSIVAALLSSLSGRTWDGKESIDSCIATVFVKCHAVMEDGTNKEIALAVLKECRKQKPAYKANAIKCLGQILGEKKVIAFREVYDILKPIVNPEKKMPVDGEPSEEEEQTPDANLLINAFECIGSAWPLEREQQLEQREEMLNVLTSCLKSHPWKIQLAILESLNRYIGKVTVDEDPEFLGKIVTSVLTELFLCLGNVKYAAIRLNSLEVGKSLLSLVETSKLELSVEHKDLLRELYRILAILRNDRNENVKSKSIELDVFLKKLM</sequence>
<organism evidence="9 10">
    <name type="scientific">Paramuricea clavata</name>
    <name type="common">Red gorgonian</name>
    <name type="synonym">Violescent sea-whip</name>
    <dbReference type="NCBI Taxonomy" id="317549"/>
    <lineage>
        <taxon>Eukaryota</taxon>
        <taxon>Metazoa</taxon>
        <taxon>Cnidaria</taxon>
        <taxon>Anthozoa</taxon>
        <taxon>Octocorallia</taxon>
        <taxon>Malacalcyonacea</taxon>
        <taxon>Plexauridae</taxon>
        <taxon>Paramuricea</taxon>
    </lineage>
</organism>
<evidence type="ECO:0000256" key="3">
    <source>
        <dbReference type="ARBA" id="ARBA00022737"/>
    </source>
</evidence>
<feature type="domain" description="Proteasome adapter and scaffold protein ECM29 HEAT-repeat" evidence="8">
    <location>
        <begin position="1270"/>
        <end position="1431"/>
    </location>
</feature>
<evidence type="ECO:0000256" key="1">
    <source>
        <dbReference type="ARBA" id="ARBA00004496"/>
    </source>
</evidence>
<name>A0A6S7J2R8_PARCT</name>
<dbReference type="Pfam" id="PF13001">
    <property type="entry name" value="ECM29_N"/>
    <property type="match status" value="1"/>
</dbReference>
<gene>
    <name evidence="9" type="ORF">PACLA_8A058571</name>
</gene>
<dbReference type="InterPro" id="IPR011989">
    <property type="entry name" value="ARM-like"/>
</dbReference>
<dbReference type="EMBL" id="CACRXK020012847">
    <property type="protein sequence ID" value="CAB4024111.1"/>
    <property type="molecule type" value="Genomic_DNA"/>
</dbReference>
<dbReference type="InterPro" id="IPR024372">
    <property type="entry name" value="Ecm29_N"/>
</dbReference>
<protein>
    <submittedName>
        <fullName evidence="9">Proteasome-associated ECM29 homolog</fullName>
    </submittedName>
</protein>
<dbReference type="InterPro" id="IPR016024">
    <property type="entry name" value="ARM-type_fold"/>
</dbReference>
<dbReference type="GO" id="GO:0036503">
    <property type="term" value="P:ERAD pathway"/>
    <property type="evidence" value="ECO:0007669"/>
    <property type="project" value="TreeGrafter"/>
</dbReference>